<feature type="compositionally biased region" description="Polar residues" evidence="7">
    <location>
        <begin position="338"/>
        <end position="349"/>
    </location>
</feature>
<evidence type="ECO:0000256" key="4">
    <source>
        <dbReference type="ARBA" id="ARBA00022771"/>
    </source>
</evidence>
<sequence length="349" mass="38489">MNFSRSTQPSTASSAPAGGDAANSAAQSSIASSRGSVSNDDNLTCRWNACNQKHICERHVGRKSTNNLSLTCHWNSCYTTTVKRDHLTPHIRVYTHADDSVLVRPAQNQGGLNHRPQPPEGIYYNHNDQVRNNDAAFAHQACHVSSYYAPQPSTNYGLYFDGHLVNDTHTEHLDYNAVVAGGCGRKRTYDVVDDFFRNAKRRQIDPSSYSQMGRSLMPLHGSKDLIYISNILSQMQDTIYENVNHATAGVHIHHNAGGFTRYRNTHSPPASHRSPGGLSMGDEAHHAVSAASMASPLPRFWSLCYYRPGPSLESNERRRYSGGMLQRARGGPLPLPWQDSNNSGAGTLD</sequence>
<evidence type="ECO:0000256" key="6">
    <source>
        <dbReference type="ARBA" id="ARBA00023242"/>
    </source>
</evidence>
<comment type="subcellular location">
    <subcellularLocation>
        <location evidence="1">Nucleus</location>
    </subcellularLocation>
</comment>
<proteinExistence type="predicted"/>
<dbReference type="RefSeq" id="XP_046040925.1">
    <property type="nucleotide sequence ID" value="XM_046196513.1"/>
</dbReference>
<evidence type="ECO:0000256" key="5">
    <source>
        <dbReference type="ARBA" id="ARBA00022833"/>
    </source>
</evidence>
<keyword evidence="3" id="KW-0677">Repeat</keyword>
<name>A0A9P9FVJ7_FUSRE</name>
<dbReference type="InterPro" id="IPR050806">
    <property type="entry name" value="pacC/RIM101"/>
</dbReference>
<keyword evidence="5" id="KW-0862">Zinc</keyword>
<keyword evidence="2" id="KW-0479">Metal-binding</keyword>
<evidence type="ECO:0000256" key="7">
    <source>
        <dbReference type="SAM" id="MobiDB-lite"/>
    </source>
</evidence>
<keyword evidence="9" id="KW-1185">Reference proteome</keyword>
<dbReference type="GO" id="GO:0005634">
    <property type="term" value="C:nucleus"/>
    <property type="evidence" value="ECO:0007669"/>
    <property type="project" value="UniProtKB-SubCell"/>
</dbReference>
<evidence type="ECO:0008006" key="10">
    <source>
        <dbReference type="Google" id="ProtNLM"/>
    </source>
</evidence>
<feature type="region of interest" description="Disordered" evidence="7">
    <location>
        <begin position="1"/>
        <end position="38"/>
    </location>
</feature>
<evidence type="ECO:0000256" key="3">
    <source>
        <dbReference type="ARBA" id="ARBA00022737"/>
    </source>
</evidence>
<evidence type="ECO:0000256" key="1">
    <source>
        <dbReference type="ARBA" id="ARBA00004123"/>
    </source>
</evidence>
<evidence type="ECO:0000313" key="9">
    <source>
        <dbReference type="Proteomes" id="UP000720189"/>
    </source>
</evidence>
<organism evidence="8 9">
    <name type="scientific">Fusarium redolens</name>
    <dbReference type="NCBI Taxonomy" id="48865"/>
    <lineage>
        <taxon>Eukaryota</taxon>
        <taxon>Fungi</taxon>
        <taxon>Dikarya</taxon>
        <taxon>Ascomycota</taxon>
        <taxon>Pezizomycotina</taxon>
        <taxon>Sordariomycetes</taxon>
        <taxon>Hypocreomycetidae</taxon>
        <taxon>Hypocreales</taxon>
        <taxon>Nectriaceae</taxon>
        <taxon>Fusarium</taxon>
        <taxon>Fusarium redolens species complex</taxon>
    </lineage>
</organism>
<evidence type="ECO:0000313" key="8">
    <source>
        <dbReference type="EMBL" id="KAH7205153.1"/>
    </source>
</evidence>
<feature type="region of interest" description="Disordered" evidence="7">
    <location>
        <begin position="325"/>
        <end position="349"/>
    </location>
</feature>
<dbReference type="GO" id="GO:0008270">
    <property type="term" value="F:zinc ion binding"/>
    <property type="evidence" value="ECO:0007669"/>
    <property type="project" value="UniProtKB-KW"/>
</dbReference>
<dbReference type="Proteomes" id="UP000720189">
    <property type="component" value="Unassembled WGS sequence"/>
</dbReference>
<dbReference type="GeneID" id="70226467"/>
<dbReference type="PANTHER" id="PTHR47257:SF1">
    <property type="entry name" value="PH-RESPONSE TRANSCRIPTION FACTOR PACC_RIM101"/>
    <property type="match status" value="1"/>
</dbReference>
<dbReference type="EMBL" id="JAGMUX010000039">
    <property type="protein sequence ID" value="KAH7205153.1"/>
    <property type="molecule type" value="Genomic_DNA"/>
</dbReference>
<gene>
    <name evidence="8" type="ORF">BKA55DRAFT_600372</name>
</gene>
<dbReference type="AlphaFoldDB" id="A0A9P9FVJ7"/>
<evidence type="ECO:0000256" key="2">
    <source>
        <dbReference type="ARBA" id="ARBA00022723"/>
    </source>
</evidence>
<keyword evidence="4" id="KW-0863">Zinc-finger</keyword>
<accession>A0A9P9FVJ7</accession>
<dbReference type="PANTHER" id="PTHR47257">
    <property type="entry name" value="PH-RESPONSE TRANSCRIPTION FACTOR PACC/RIM101"/>
    <property type="match status" value="1"/>
</dbReference>
<dbReference type="OrthoDB" id="6155966at2759"/>
<comment type="caution">
    <text evidence="8">The sequence shown here is derived from an EMBL/GenBank/DDBJ whole genome shotgun (WGS) entry which is preliminary data.</text>
</comment>
<protein>
    <recommendedName>
        <fullName evidence="10">C2H2-type domain-containing protein</fullName>
    </recommendedName>
</protein>
<dbReference type="GO" id="GO:0045944">
    <property type="term" value="P:positive regulation of transcription by RNA polymerase II"/>
    <property type="evidence" value="ECO:0007669"/>
    <property type="project" value="TreeGrafter"/>
</dbReference>
<reference evidence="8" key="1">
    <citation type="journal article" date="2021" name="Nat. Commun.">
        <title>Genetic determinants of endophytism in the Arabidopsis root mycobiome.</title>
        <authorList>
            <person name="Mesny F."/>
            <person name="Miyauchi S."/>
            <person name="Thiergart T."/>
            <person name="Pickel B."/>
            <person name="Atanasova L."/>
            <person name="Karlsson M."/>
            <person name="Huettel B."/>
            <person name="Barry K.W."/>
            <person name="Haridas S."/>
            <person name="Chen C."/>
            <person name="Bauer D."/>
            <person name="Andreopoulos W."/>
            <person name="Pangilinan J."/>
            <person name="LaButti K."/>
            <person name="Riley R."/>
            <person name="Lipzen A."/>
            <person name="Clum A."/>
            <person name="Drula E."/>
            <person name="Henrissat B."/>
            <person name="Kohler A."/>
            <person name="Grigoriev I.V."/>
            <person name="Martin F.M."/>
            <person name="Hacquard S."/>
        </authorList>
    </citation>
    <scope>NUCLEOTIDE SEQUENCE</scope>
    <source>
        <strain evidence="8">MPI-CAGE-AT-0023</strain>
    </source>
</reference>
<keyword evidence="6" id="KW-0539">Nucleus</keyword>